<dbReference type="GO" id="GO:0004497">
    <property type="term" value="F:monooxygenase activity"/>
    <property type="evidence" value="ECO:0007669"/>
    <property type="project" value="UniProtKB-KW"/>
</dbReference>
<dbReference type="GO" id="GO:0020037">
    <property type="term" value="F:heme binding"/>
    <property type="evidence" value="ECO:0007669"/>
    <property type="project" value="InterPro"/>
</dbReference>
<keyword evidence="7" id="KW-0560">Oxidoreductase</keyword>
<comment type="similarity">
    <text evidence="2 7">Belongs to the cytochrome P450 family.</text>
</comment>
<evidence type="ECO:0000313" key="12">
    <source>
        <dbReference type="Proteomes" id="UP001302367"/>
    </source>
</evidence>
<sequence>MTDNHTIRLVPTSISGAVLALCVLLIAYSLLGYIYNLFFHPLSKFPGPVACKASSIPYVRQNFKGDLVAWITKLHDEYGEVVRVAPNELSFSSADSYKDVYGFKKAGYGSLQKDEDFYTNPGTTTRDIVNSDDANHARMRKIFSHAFSDRSLKLQEPLFLTHIDKMISKIRQDPSKKYDMVKLYNCTTFDIMGDLTFGEPLGMLDNSDYHPWVAAIFGGLHFGVILHSMRMLAPSLDEFLLKYCMPNSIKEQMQLHADFSRVRVERRLEKQDARPDIWGLVLGKEEGRGLSKKEMYANAEIFMIAGTETTATLLSGVTFRLLTNPSKMQRLVQEIRSAFASEEEITVERLQALEYLHACLEEGLRMYSPVPQGLPRVALPGAPVVVDGHEVPPGSKVRVSNVAVFNNRNNFRDPELFVPERWLPNDPEGAKYSEDKKHALQPFSTGPRNCLGKNMAYHEMRLILTKTLYNFDLTLCEESKRWADQKTYIMWEKKPLMVRLTPCKA</sequence>
<feature type="transmembrane region" description="Helical" evidence="8">
    <location>
        <begin position="12"/>
        <end position="35"/>
    </location>
</feature>
<dbReference type="PRINTS" id="PR00463">
    <property type="entry name" value="EP450I"/>
</dbReference>
<comment type="cofactor">
    <cofactor evidence="1 6">
        <name>heme</name>
        <dbReference type="ChEBI" id="CHEBI:30413"/>
    </cofactor>
</comment>
<dbReference type="Gene3D" id="1.10.630.10">
    <property type="entry name" value="Cytochrome P450"/>
    <property type="match status" value="1"/>
</dbReference>
<accession>A0A2G5HJU9</accession>
<dbReference type="GO" id="GO:0005506">
    <property type="term" value="F:iron ion binding"/>
    <property type="evidence" value="ECO:0007669"/>
    <property type="project" value="InterPro"/>
</dbReference>
<evidence type="ECO:0000313" key="10">
    <source>
        <dbReference type="EMBL" id="WPB01705.1"/>
    </source>
</evidence>
<dbReference type="PANTHER" id="PTHR24305">
    <property type="entry name" value="CYTOCHROME P450"/>
    <property type="match status" value="1"/>
</dbReference>
<dbReference type="Pfam" id="PF00067">
    <property type="entry name" value="p450"/>
    <property type="match status" value="1"/>
</dbReference>
<evidence type="ECO:0000256" key="8">
    <source>
        <dbReference type="SAM" id="Phobius"/>
    </source>
</evidence>
<evidence type="ECO:0000256" key="3">
    <source>
        <dbReference type="ARBA" id="ARBA00022617"/>
    </source>
</evidence>
<dbReference type="CDD" id="cd11058">
    <property type="entry name" value="CYP60B-like"/>
    <property type="match status" value="1"/>
</dbReference>
<evidence type="ECO:0000256" key="2">
    <source>
        <dbReference type="ARBA" id="ARBA00010617"/>
    </source>
</evidence>
<dbReference type="InterPro" id="IPR036396">
    <property type="entry name" value="Cyt_P450_sf"/>
</dbReference>
<keyword evidence="8" id="KW-0472">Membrane</keyword>
<dbReference type="InterPro" id="IPR050121">
    <property type="entry name" value="Cytochrome_P450_monoxygenase"/>
</dbReference>
<evidence type="ECO:0000313" key="9">
    <source>
        <dbReference type="EMBL" id="PIA92809.1"/>
    </source>
</evidence>
<organism evidence="9 11">
    <name type="scientific">Cercospora beticola</name>
    <name type="common">Sugarbeet leaf spot fungus</name>
    <dbReference type="NCBI Taxonomy" id="122368"/>
    <lineage>
        <taxon>Eukaryota</taxon>
        <taxon>Fungi</taxon>
        <taxon>Dikarya</taxon>
        <taxon>Ascomycota</taxon>
        <taxon>Pezizomycotina</taxon>
        <taxon>Dothideomycetes</taxon>
        <taxon>Dothideomycetidae</taxon>
        <taxon>Mycosphaerellales</taxon>
        <taxon>Mycosphaerellaceae</taxon>
        <taxon>Cercospora</taxon>
    </lineage>
</organism>
<dbReference type="EMBL" id="LKMD01000105">
    <property type="protein sequence ID" value="PIA92809.1"/>
    <property type="molecule type" value="Genomic_DNA"/>
</dbReference>
<dbReference type="SUPFAM" id="SSF48264">
    <property type="entry name" value="Cytochrome P450"/>
    <property type="match status" value="1"/>
</dbReference>
<dbReference type="InterPro" id="IPR017972">
    <property type="entry name" value="Cyt_P450_CS"/>
</dbReference>
<keyword evidence="5 6" id="KW-0408">Iron</keyword>
<reference evidence="10 12" key="2">
    <citation type="submission" date="2023-09" db="EMBL/GenBank/DDBJ databases">
        <title>Complete-Gapless Cercospora beticola genome.</title>
        <authorList>
            <person name="Wyatt N.A."/>
            <person name="Spanner R.E."/>
            <person name="Bolton M.D."/>
        </authorList>
    </citation>
    <scope>NUCLEOTIDE SEQUENCE [LARGE SCALE GENOMIC DNA]</scope>
    <source>
        <strain evidence="10">Cb09-40</strain>
    </source>
</reference>
<dbReference type="InterPro" id="IPR002401">
    <property type="entry name" value="Cyt_P450_E_grp-I"/>
</dbReference>
<keyword evidence="8" id="KW-0812">Transmembrane</keyword>
<keyword evidence="3 6" id="KW-0349">Heme</keyword>
<evidence type="ECO:0000256" key="1">
    <source>
        <dbReference type="ARBA" id="ARBA00001971"/>
    </source>
</evidence>
<evidence type="ECO:0000256" key="6">
    <source>
        <dbReference type="PIRSR" id="PIRSR602401-1"/>
    </source>
</evidence>
<keyword evidence="7" id="KW-0503">Monooxygenase</keyword>
<dbReference type="AlphaFoldDB" id="A0A2G5HJU9"/>
<gene>
    <name evidence="9" type="ORF">CB0940_04462</name>
    <name evidence="10" type="ORF">RHO25_006335</name>
</gene>
<evidence type="ECO:0000256" key="5">
    <source>
        <dbReference type="ARBA" id="ARBA00023004"/>
    </source>
</evidence>
<evidence type="ECO:0000256" key="7">
    <source>
        <dbReference type="RuleBase" id="RU000461"/>
    </source>
</evidence>
<protein>
    <submittedName>
        <fullName evidence="9">Isotrichodermin C-15 hydroxylase</fullName>
    </submittedName>
</protein>
<evidence type="ECO:0000256" key="4">
    <source>
        <dbReference type="ARBA" id="ARBA00022723"/>
    </source>
</evidence>
<keyword evidence="12" id="KW-1185">Reference proteome</keyword>
<dbReference type="PANTHER" id="PTHR24305:SF210">
    <property type="entry name" value="CYTOCHROME P450 MONOOXYGENASE ASQL-RELATED"/>
    <property type="match status" value="1"/>
</dbReference>
<evidence type="ECO:0000313" key="11">
    <source>
        <dbReference type="Proteomes" id="UP000230605"/>
    </source>
</evidence>
<dbReference type="EMBL" id="CP134187">
    <property type="protein sequence ID" value="WPB01705.1"/>
    <property type="molecule type" value="Genomic_DNA"/>
</dbReference>
<reference evidence="9 11" key="1">
    <citation type="submission" date="2015-10" db="EMBL/GenBank/DDBJ databases">
        <title>The cercosporin biosynthetic gene cluster was horizontally transferred to several fungal lineages and shown to be expanded in Cercospora beticola based on microsynteny with recipient genomes.</title>
        <authorList>
            <person name="De Jonge R."/>
            <person name="Ebert M.K."/>
            <person name="Suttle J.C."/>
            <person name="Jurick Ii W.M."/>
            <person name="Secor G.A."/>
            <person name="Thomma B.P."/>
            <person name="Van De Peer Y."/>
            <person name="Bolton M.D."/>
        </authorList>
    </citation>
    <scope>NUCLEOTIDE SEQUENCE [LARGE SCALE GENOMIC DNA]</scope>
    <source>
        <strain evidence="9 11">09-40</strain>
    </source>
</reference>
<proteinExistence type="inferred from homology"/>
<dbReference type="PRINTS" id="PR00385">
    <property type="entry name" value="P450"/>
</dbReference>
<dbReference type="OrthoDB" id="1470350at2759"/>
<dbReference type="GO" id="GO:0016705">
    <property type="term" value="F:oxidoreductase activity, acting on paired donors, with incorporation or reduction of molecular oxygen"/>
    <property type="evidence" value="ECO:0007669"/>
    <property type="project" value="InterPro"/>
</dbReference>
<name>A0A2G5HJU9_CERBT</name>
<keyword evidence="4 6" id="KW-0479">Metal-binding</keyword>
<keyword evidence="8" id="KW-1133">Transmembrane helix</keyword>
<dbReference type="PROSITE" id="PS00086">
    <property type="entry name" value="CYTOCHROME_P450"/>
    <property type="match status" value="1"/>
</dbReference>
<dbReference type="Proteomes" id="UP001302367">
    <property type="component" value="Chromosome 4"/>
</dbReference>
<dbReference type="InterPro" id="IPR001128">
    <property type="entry name" value="Cyt_P450"/>
</dbReference>
<dbReference type="Proteomes" id="UP000230605">
    <property type="component" value="Chromosome 4"/>
</dbReference>
<feature type="binding site" description="axial binding residue" evidence="6">
    <location>
        <position position="450"/>
    </location>
    <ligand>
        <name>heme</name>
        <dbReference type="ChEBI" id="CHEBI:30413"/>
    </ligand>
    <ligandPart>
        <name>Fe</name>
        <dbReference type="ChEBI" id="CHEBI:18248"/>
    </ligandPart>
</feature>